<evidence type="ECO:0000256" key="1">
    <source>
        <dbReference type="SAM" id="MobiDB-lite"/>
    </source>
</evidence>
<name>T0R7J8_SAPDV</name>
<dbReference type="InParanoid" id="T0R7J8"/>
<dbReference type="Proteomes" id="UP000030762">
    <property type="component" value="Unassembled WGS sequence"/>
</dbReference>
<dbReference type="GeneID" id="19954861"/>
<reference evidence="2 3" key="1">
    <citation type="submission" date="2012-04" db="EMBL/GenBank/DDBJ databases">
        <title>The Genome Sequence of Saprolegnia declina VS20.</title>
        <authorList>
            <consortium name="The Broad Institute Genome Sequencing Platform"/>
            <person name="Russ C."/>
            <person name="Nusbaum C."/>
            <person name="Tyler B."/>
            <person name="van West P."/>
            <person name="Dieguez-Uribeondo J."/>
            <person name="de Bruijn I."/>
            <person name="Tripathy S."/>
            <person name="Jiang R."/>
            <person name="Young S.K."/>
            <person name="Zeng Q."/>
            <person name="Gargeya S."/>
            <person name="Fitzgerald M."/>
            <person name="Haas B."/>
            <person name="Abouelleil A."/>
            <person name="Alvarado L."/>
            <person name="Arachchi H.M."/>
            <person name="Berlin A."/>
            <person name="Chapman S.B."/>
            <person name="Goldberg J."/>
            <person name="Griggs A."/>
            <person name="Gujja S."/>
            <person name="Hansen M."/>
            <person name="Howarth C."/>
            <person name="Imamovic A."/>
            <person name="Larimer J."/>
            <person name="McCowen C."/>
            <person name="Montmayeur A."/>
            <person name="Murphy C."/>
            <person name="Neiman D."/>
            <person name="Pearson M."/>
            <person name="Priest M."/>
            <person name="Roberts A."/>
            <person name="Saif S."/>
            <person name="Shea T."/>
            <person name="Sisk P."/>
            <person name="Sykes S."/>
            <person name="Wortman J."/>
            <person name="Nusbaum C."/>
            <person name="Birren B."/>
        </authorList>
    </citation>
    <scope>NUCLEOTIDE SEQUENCE [LARGE SCALE GENOMIC DNA]</scope>
    <source>
        <strain evidence="2 3">VS20</strain>
    </source>
</reference>
<keyword evidence="3" id="KW-1185">Reference proteome</keyword>
<dbReference type="AlphaFoldDB" id="T0R7J8"/>
<feature type="region of interest" description="Disordered" evidence="1">
    <location>
        <begin position="45"/>
        <end position="65"/>
    </location>
</feature>
<evidence type="ECO:0000313" key="2">
    <source>
        <dbReference type="EMBL" id="EQC28038.1"/>
    </source>
</evidence>
<dbReference type="OrthoDB" id="78033at2759"/>
<organism evidence="2 3">
    <name type="scientific">Saprolegnia diclina (strain VS20)</name>
    <dbReference type="NCBI Taxonomy" id="1156394"/>
    <lineage>
        <taxon>Eukaryota</taxon>
        <taxon>Sar</taxon>
        <taxon>Stramenopiles</taxon>
        <taxon>Oomycota</taxon>
        <taxon>Saprolegniomycetes</taxon>
        <taxon>Saprolegniales</taxon>
        <taxon>Saprolegniaceae</taxon>
        <taxon>Saprolegnia</taxon>
    </lineage>
</organism>
<protein>
    <submittedName>
        <fullName evidence="2">Uncharacterized protein</fullName>
    </submittedName>
</protein>
<dbReference type="RefSeq" id="XP_008618463.1">
    <property type="nucleotide sequence ID" value="XM_008620241.1"/>
</dbReference>
<evidence type="ECO:0000313" key="3">
    <source>
        <dbReference type="Proteomes" id="UP000030762"/>
    </source>
</evidence>
<dbReference type="EMBL" id="JH767199">
    <property type="protein sequence ID" value="EQC28038.1"/>
    <property type="molecule type" value="Genomic_DNA"/>
</dbReference>
<gene>
    <name evidence="2" type="ORF">SDRG_14134</name>
</gene>
<proteinExistence type="predicted"/>
<accession>T0R7J8</accession>
<sequence length="125" mass="13753">MQSRKKHVLTPDEKMLIVRTHEEVLSDVRRRRPVRDLVHELAAGQGPNLAPAAPSHRGCPPHSPAHALGTEIRALIASLTNKAKPVTAISLAAELAARHNVAVSIRTMRRVLHRIGYDFKKVSAD</sequence>
<dbReference type="VEuPathDB" id="FungiDB:SDRG_14134"/>